<evidence type="ECO:0000256" key="2">
    <source>
        <dbReference type="PROSITE-ProRule" id="PRU00235"/>
    </source>
</evidence>
<dbReference type="InterPro" id="IPR009091">
    <property type="entry name" value="RCC1/BLIP-II"/>
</dbReference>
<dbReference type="PANTHER" id="PTHR22872">
    <property type="entry name" value="BTK-BINDING PROTEIN-RELATED"/>
    <property type="match status" value="1"/>
</dbReference>
<organism evidence="3 4">
    <name type="scientific">Galdieria yellowstonensis</name>
    <dbReference type="NCBI Taxonomy" id="3028027"/>
    <lineage>
        <taxon>Eukaryota</taxon>
        <taxon>Rhodophyta</taxon>
        <taxon>Bangiophyceae</taxon>
        <taxon>Galdieriales</taxon>
        <taxon>Galdieriaceae</taxon>
        <taxon>Galdieria</taxon>
    </lineage>
</organism>
<keyword evidence="4" id="KW-1185">Reference proteome</keyword>
<reference evidence="3 4" key="1">
    <citation type="submission" date="2022-07" db="EMBL/GenBank/DDBJ databases">
        <title>Genome-wide signatures of adaptation to extreme environments.</title>
        <authorList>
            <person name="Cho C.H."/>
            <person name="Yoon H.S."/>
        </authorList>
    </citation>
    <scope>NUCLEOTIDE SEQUENCE [LARGE SCALE GENOMIC DNA]</scope>
    <source>
        <strain evidence="3 4">108.79 E11</strain>
    </source>
</reference>
<gene>
    <name evidence="3" type="ORF">GAYE_SCF55G6314</name>
</gene>
<dbReference type="PROSITE" id="PS50012">
    <property type="entry name" value="RCC1_3"/>
    <property type="match status" value="1"/>
</dbReference>
<protein>
    <submittedName>
        <fullName evidence="3">Uncharacterized protein</fullName>
    </submittedName>
</protein>
<dbReference type="EMBL" id="JANCYU010000063">
    <property type="protein sequence ID" value="KAK4528373.1"/>
    <property type="molecule type" value="Genomic_DNA"/>
</dbReference>
<accession>A0AAV9IM67</accession>
<sequence>MGRLHAGLFTTCCSPLLPWKKHATNDTTTSNGTSWTLVSLPENFLPPLASLTATWSCIFLVDNRGSVFYAGRYFCQDWTEHSHCWIEVDDVDDSSRKNTTTPGAEWKLLENEDIRDIQHLSASSNLLVLVGATHLIVFPCTESSSSPSKHRWFTWALPSSNSTSREGGGCCQSVATGRGYFLLVTSDGDVYGWGANDYGQLGIVEQQQQHSDSDDTQDEDPVITCKYCDSLTRIEAVPSGMALKVACCDMSSAVLLKNGQVMVFGNNLYLQLGTHLCCPIQAPQTLDTFSTHHPARDIAMHSWQMAVMDHRGQVWLSGKEPIHPLQREHGGGSLSPTISLSTTDMTSCVLCENDDRCCPHRRLIAGNRYFLLQTSDAIYGYGSGLRDYILPSYTKNDDWVILKQWTTSPLSSQRQQVLVAAAENDILIYEEKITTGDMAHPRSSR</sequence>
<dbReference type="Proteomes" id="UP001300502">
    <property type="component" value="Unassembled WGS sequence"/>
</dbReference>
<comment type="caution">
    <text evidence="3">The sequence shown here is derived from an EMBL/GenBank/DDBJ whole genome shotgun (WGS) entry which is preliminary data.</text>
</comment>
<dbReference type="AlphaFoldDB" id="A0AAV9IM67"/>
<evidence type="ECO:0000256" key="1">
    <source>
        <dbReference type="ARBA" id="ARBA00022737"/>
    </source>
</evidence>
<evidence type="ECO:0000313" key="4">
    <source>
        <dbReference type="Proteomes" id="UP001300502"/>
    </source>
</evidence>
<dbReference type="Pfam" id="PF13540">
    <property type="entry name" value="RCC1_2"/>
    <property type="match status" value="1"/>
</dbReference>
<feature type="repeat" description="RCC1" evidence="2">
    <location>
        <begin position="188"/>
        <end position="258"/>
    </location>
</feature>
<keyword evidence="1" id="KW-0677">Repeat</keyword>
<dbReference type="SUPFAM" id="SSF50985">
    <property type="entry name" value="RCC1/BLIP-II"/>
    <property type="match status" value="1"/>
</dbReference>
<dbReference type="InterPro" id="IPR000408">
    <property type="entry name" value="Reg_chr_condens"/>
</dbReference>
<proteinExistence type="predicted"/>
<name>A0AAV9IM67_9RHOD</name>
<dbReference type="InterPro" id="IPR051625">
    <property type="entry name" value="Signaling_Regulatory_Domain"/>
</dbReference>
<dbReference type="Gene3D" id="2.130.10.30">
    <property type="entry name" value="Regulator of chromosome condensation 1/beta-lactamase-inhibitor protein II"/>
    <property type="match status" value="1"/>
</dbReference>
<evidence type="ECO:0000313" key="3">
    <source>
        <dbReference type="EMBL" id="KAK4528373.1"/>
    </source>
</evidence>